<organism evidence="3 4">
    <name type="scientific">Octadecabacter antarcticus 307</name>
    <dbReference type="NCBI Taxonomy" id="391626"/>
    <lineage>
        <taxon>Bacteria</taxon>
        <taxon>Pseudomonadati</taxon>
        <taxon>Pseudomonadota</taxon>
        <taxon>Alphaproteobacteria</taxon>
        <taxon>Rhodobacterales</taxon>
        <taxon>Roseobacteraceae</taxon>
        <taxon>Octadecabacter</taxon>
    </lineage>
</organism>
<accession>M9R279</accession>
<name>M9R279_9RHOB</name>
<evidence type="ECO:0000313" key="4">
    <source>
        <dbReference type="Proteomes" id="UP000005307"/>
    </source>
</evidence>
<sequence>MLLVGCCLGIRSEHRLCEEVHLNLAYRWFCGLDLSDNVPNHSTFSKSRPSHGASANDRRAMDVEATRSIRQAEVGSVRTMPGWLVDRGIAPHIPVIHCLGCAGSHAREGIRLAAPMAP</sequence>
<dbReference type="STRING" id="391626.OAN307_c10400"/>
<protein>
    <recommendedName>
        <fullName evidence="2">Transposase InsH N-terminal domain-containing protein</fullName>
    </recommendedName>
</protein>
<dbReference type="Pfam" id="PF05598">
    <property type="entry name" value="DUF772"/>
    <property type="match status" value="1"/>
</dbReference>
<dbReference type="HOGENOM" id="CLU_2070693_0_0_5"/>
<gene>
    <name evidence="3" type="ORF">OAN307_c10400</name>
</gene>
<dbReference type="AlphaFoldDB" id="M9R279"/>
<evidence type="ECO:0000256" key="1">
    <source>
        <dbReference type="SAM" id="MobiDB-lite"/>
    </source>
</evidence>
<reference evidence="3 4" key="1">
    <citation type="journal article" date="2013" name="PLoS ONE">
        <title>Poles Apart: Arctic and Antarctic Octadecabacter strains Share High Genome Plasticity and a New Type of Xanthorhodopsin.</title>
        <authorList>
            <person name="Vollmers J."/>
            <person name="Voget S."/>
            <person name="Dietrich S."/>
            <person name="Gollnow K."/>
            <person name="Smits M."/>
            <person name="Meyer K."/>
            <person name="Brinkhoff T."/>
            <person name="Simon M."/>
            <person name="Daniel R."/>
        </authorList>
    </citation>
    <scope>NUCLEOTIDE SEQUENCE [LARGE SCALE GENOMIC DNA]</scope>
    <source>
        <strain evidence="3 4">307</strain>
    </source>
</reference>
<dbReference type="EMBL" id="CP003740">
    <property type="protein sequence ID" value="AGI66754.1"/>
    <property type="molecule type" value="Genomic_DNA"/>
</dbReference>
<evidence type="ECO:0000259" key="2">
    <source>
        <dbReference type="Pfam" id="PF05598"/>
    </source>
</evidence>
<feature type="domain" description="Transposase InsH N-terminal" evidence="2">
    <location>
        <begin position="1"/>
        <end position="48"/>
    </location>
</feature>
<dbReference type="KEGG" id="oat:OAN307_c10400"/>
<dbReference type="InterPro" id="IPR008490">
    <property type="entry name" value="Transposase_InsH_N"/>
</dbReference>
<dbReference type="eggNOG" id="COG3666">
    <property type="taxonomic scope" value="Bacteria"/>
</dbReference>
<dbReference type="Proteomes" id="UP000005307">
    <property type="component" value="Chromosome"/>
</dbReference>
<keyword evidence="4" id="KW-1185">Reference proteome</keyword>
<evidence type="ECO:0000313" key="3">
    <source>
        <dbReference type="EMBL" id="AGI66754.1"/>
    </source>
</evidence>
<feature type="region of interest" description="Disordered" evidence="1">
    <location>
        <begin position="42"/>
        <end position="61"/>
    </location>
</feature>
<proteinExistence type="predicted"/>